<dbReference type="InterPro" id="IPR001827">
    <property type="entry name" value="Homeobox_Antennapedia_CS"/>
</dbReference>
<protein>
    <submittedName>
        <fullName evidence="14">Homeobox protein Hox-A2-like</fullName>
    </submittedName>
</protein>
<evidence type="ECO:0000256" key="12">
    <source>
        <dbReference type="SAM" id="MobiDB-lite"/>
    </source>
</evidence>
<evidence type="ECO:0000256" key="6">
    <source>
        <dbReference type="ARBA" id="ARBA00023155"/>
    </source>
</evidence>
<dbReference type="InParanoid" id="W5MJF0"/>
<comment type="similarity">
    <text evidence="9">Belongs to the Antp homeobox family. Proboscipedia subfamily.</text>
</comment>
<dbReference type="OrthoDB" id="6159439at2759"/>
<dbReference type="SUPFAM" id="SSF46689">
    <property type="entry name" value="Homeodomain-like"/>
    <property type="match status" value="1"/>
</dbReference>
<reference evidence="15" key="1">
    <citation type="submission" date="2011-12" db="EMBL/GenBank/DDBJ databases">
        <title>The Draft Genome of Lepisosteus oculatus.</title>
        <authorList>
            <consortium name="The Broad Institute Genome Assembly &amp; Analysis Group"/>
            <consortium name="Computational R&amp;D Group"/>
            <consortium name="and Sequencing Platform"/>
            <person name="Di Palma F."/>
            <person name="Alfoldi J."/>
            <person name="Johnson J."/>
            <person name="Berlin A."/>
            <person name="Gnerre S."/>
            <person name="Jaffe D."/>
            <person name="MacCallum I."/>
            <person name="Young S."/>
            <person name="Walker B.J."/>
            <person name="Lander E.S."/>
            <person name="Lindblad-Toh K."/>
        </authorList>
    </citation>
    <scope>NUCLEOTIDE SEQUENCE [LARGE SCALE GENOMIC DNA]</scope>
</reference>
<comment type="subcellular location">
    <subcellularLocation>
        <location evidence="2 10 11">Nucleus</location>
    </subcellularLocation>
</comment>
<evidence type="ECO:0000256" key="10">
    <source>
        <dbReference type="PROSITE-ProRule" id="PRU00108"/>
    </source>
</evidence>
<keyword evidence="15" id="KW-1185">Reference proteome</keyword>
<dbReference type="SMART" id="SM00389">
    <property type="entry name" value="HOX"/>
    <property type="match status" value="1"/>
</dbReference>
<dbReference type="FunFam" id="1.10.10.60:FF:000176">
    <property type="entry name" value="pancreas/duodenum homeobox protein 1"/>
    <property type="match status" value="1"/>
</dbReference>
<dbReference type="InterPro" id="IPR020479">
    <property type="entry name" value="HD_metazoa"/>
</dbReference>
<dbReference type="PROSITE" id="PS00032">
    <property type="entry name" value="ANTENNAPEDIA"/>
    <property type="match status" value="1"/>
</dbReference>
<evidence type="ECO:0000256" key="7">
    <source>
        <dbReference type="ARBA" id="ARBA00023163"/>
    </source>
</evidence>
<dbReference type="PANTHER" id="PTHR45664:SF3">
    <property type="entry name" value="HOMEOBOX PROTEIN HOX-A2"/>
    <property type="match status" value="1"/>
</dbReference>
<dbReference type="InterPro" id="IPR009057">
    <property type="entry name" value="Homeodomain-like_sf"/>
</dbReference>
<feature type="domain" description="Homeobox" evidence="13">
    <location>
        <begin position="130"/>
        <end position="190"/>
    </location>
</feature>
<dbReference type="Ensembl" id="ENSLOCT00000008519.1">
    <property type="protein sequence ID" value="ENSLOCP00000008509.1"/>
    <property type="gene ID" value="ENSLOCG00000007028.1"/>
</dbReference>
<dbReference type="Bgee" id="ENSLOCG00000007028">
    <property type="expression patterns" value="Expressed in embryo and 9 other cell types or tissues"/>
</dbReference>
<dbReference type="FunCoup" id="W5MJF0">
    <property type="interactions" value="25"/>
</dbReference>
<proteinExistence type="inferred from homology"/>
<dbReference type="eggNOG" id="KOG0489">
    <property type="taxonomic scope" value="Eukaryota"/>
</dbReference>
<dbReference type="GO" id="GO:0006357">
    <property type="term" value="P:regulation of transcription by RNA polymerase II"/>
    <property type="evidence" value="ECO:0000318"/>
    <property type="project" value="GO_Central"/>
</dbReference>
<dbReference type="CDD" id="cd00086">
    <property type="entry name" value="homeodomain"/>
    <property type="match status" value="1"/>
</dbReference>
<dbReference type="Gene3D" id="1.10.10.60">
    <property type="entry name" value="Homeodomain-like"/>
    <property type="match status" value="1"/>
</dbReference>
<comment type="function">
    <text evidence="1">Sequence-specific transcription factor which is part of a developmental regulatory system that provides cells with specific positional identities on the anterior-posterior axis.</text>
</comment>
<evidence type="ECO:0000259" key="13">
    <source>
        <dbReference type="PROSITE" id="PS50071"/>
    </source>
</evidence>
<dbReference type="PROSITE" id="PS00027">
    <property type="entry name" value="HOMEOBOX_1"/>
    <property type="match status" value="1"/>
</dbReference>
<feature type="region of interest" description="Disordered" evidence="12">
    <location>
        <begin position="201"/>
        <end position="229"/>
    </location>
</feature>
<keyword evidence="4" id="KW-0805">Transcription regulation</keyword>
<dbReference type="STRING" id="7918.ENSLOCP00000008509"/>
<keyword evidence="7" id="KW-0804">Transcription</keyword>
<dbReference type="HOGENOM" id="CLU_841880_0_0_1"/>
<dbReference type="GeneTree" id="ENSGT00940000155029"/>
<dbReference type="InterPro" id="IPR001356">
    <property type="entry name" value="HD"/>
</dbReference>
<reference evidence="14" key="3">
    <citation type="submission" date="2025-09" db="UniProtKB">
        <authorList>
            <consortium name="Ensembl"/>
        </authorList>
    </citation>
    <scope>IDENTIFICATION</scope>
</reference>
<dbReference type="EMBL" id="AHAT01020101">
    <property type="status" value="NOT_ANNOTATED_CDS"/>
    <property type="molecule type" value="Genomic_DNA"/>
</dbReference>
<dbReference type="GO" id="GO:0000981">
    <property type="term" value="F:DNA-binding transcription factor activity, RNA polymerase II-specific"/>
    <property type="evidence" value="ECO:0000318"/>
    <property type="project" value="GO_Central"/>
</dbReference>
<dbReference type="KEGG" id="loc:102685261"/>
<keyword evidence="8 10" id="KW-0539">Nucleus</keyword>
<evidence type="ECO:0000256" key="2">
    <source>
        <dbReference type="ARBA" id="ARBA00004123"/>
    </source>
</evidence>
<keyword evidence="5 10" id="KW-0238">DNA-binding</keyword>
<feature type="compositionally biased region" description="Low complexity" evidence="12">
    <location>
        <begin position="102"/>
        <end position="113"/>
    </location>
</feature>
<evidence type="ECO:0000256" key="1">
    <source>
        <dbReference type="ARBA" id="ARBA00003263"/>
    </source>
</evidence>
<evidence type="ECO:0000256" key="8">
    <source>
        <dbReference type="ARBA" id="ARBA00023242"/>
    </source>
</evidence>
<keyword evidence="6 10" id="KW-0371">Homeobox</keyword>
<feature type="DNA-binding region" description="Homeobox" evidence="10">
    <location>
        <begin position="132"/>
        <end position="191"/>
    </location>
</feature>
<accession>W5MJF0</accession>
<evidence type="ECO:0000256" key="4">
    <source>
        <dbReference type="ARBA" id="ARBA00023015"/>
    </source>
</evidence>
<dbReference type="AlphaFoldDB" id="W5MJF0"/>
<dbReference type="Proteomes" id="UP000018468">
    <property type="component" value="Linkage group LG12"/>
</dbReference>
<sequence>MSKVFEREVGFINSEPSLAECFTSLPPLGETFQSSSIKNSSLSDSTLIPPPCEQGFSILNSGNTFQNERSPTSQDVDSAALGIKPLEYPWMREKKTHKGKQASLPGASSSGSSTEDNEDFQDNYAASPFDNSRRLRTTYTNTQLLELEKEFHYNRYLCRPRRIEIATLLDLTERQVKVWFQNRRMKHKRQSRFKQGKINESKGILSNGDNNNGFPRGLSETGLNPDPSKQLKFEDASNDHTLLREASSLPGIQNDDNFFISDETGYETGNSFECLNTLSLEDLDTISIDSFTAELPKLGVTDNDTTNSVADTFNFLIENICTTDFQQLQF</sequence>
<evidence type="ECO:0000313" key="14">
    <source>
        <dbReference type="Ensembl" id="ENSLOCP00000008509.1"/>
    </source>
</evidence>
<keyword evidence="3" id="KW-0217">Developmental protein</keyword>
<evidence type="ECO:0000256" key="9">
    <source>
        <dbReference type="ARBA" id="ARBA00038135"/>
    </source>
</evidence>
<dbReference type="PANTHER" id="PTHR45664">
    <property type="entry name" value="PROTEIN ZERKNUELLT 1-RELATED"/>
    <property type="match status" value="1"/>
</dbReference>
<name>W5MJF0_LEPOC</name>
<dbReference type="GO" id="GO:0003309">
    <property type="term" value="P:type B pancreatic cell differentiation"/>
    <property type="evidence" value="ECO:0007669"/>
    <property type="project" value="UniProtKB-ARBA"/>
</dbReference>
<dbReference type="InterPro" id="IPR017970">
    <property type="entry name" value="Homeobox_CS"/>
</dbReference>
<dbReference type="Pfam" id="PF00046">
    <property type="entry name" value="Homeodomain"/>
    <property type="match status" value="1"/>
</dbReference>
<evidence type="ECO:0000256" key="11">
    <source>
        <dbReference type="RuleBase" id="RU000682"/>
    </source>
</evidence>
<evidence type="ECO:0000313" key="15">
    <source>
        <dbReference type="Proteomes" id="UP000018468"/>
    </source>
</evidence>
<dbReference type="GO" id="GO:0000978">
    <property type="term" value="F:RNA polymerase II cis-regulatory region sequence-specific DNA binding"/>
    <property type="evidence" value="ECO:0000318"/>
    <property type="project" value="GO_Central"/>
</dbReference>
<reference evidence="14" key="2">
    <citation type="submission" date="2025-08" db="UniProtKB">
        <authorList>
            <consortium name="Ensembl"/>
        </authorList>
    </citation>
    <scope>IDENTIFICATION</scope>
</reference>
<evidence type="ECO:0000256" key="5">
    <source>
        <dbReference type="ARBA" id="ARBA00023125"/>
    </source>
</evidence>
<evidence type="ECO:0000256" key="3">
    <source>
        <dbReference type="ARBA" id="ARBA00022473"/>
    </source>
</evidence>
<feature type="region of interest" description="Disordered" evidence="12">
    <location>
        <begin position="95"/>
        <end position="128"/>
    </location>
</feature>
<organism evidence="14 15">
    <name type="scientific">Lepisosteus oculatus</name>
    <name type="common">Spotted gar</name>
    <dbReference type="NCBI Taxonomy" id="7918"/>
    <lineage>
        <taxon>Eukaryota</taxon>
        <taxon>Metazoa</taxon>
        <taxon>Chordata</taxon>
        <taxon>Craniata</taxon>
        <taxon>Vertebrata</taxon>
        <taxon>Euteleostomi</taxon>
        <taxon>Actinopterygii</taxon>
        <taxon>Neopterygii</taxon>
        <taxon>Holostei</taxon>
        <taxon>Semionotiformes</taxon>
        <taxon>Lepisosteidae</taxon>
        <taxon>Lepisosteus</taxon>
    </lineage>
</organism>
<dbReference type="PROSITE" id="PS50071">
    <property type="entry name" value="HOMEOBOX_2"/>
    <property type="match status" value="1"/>
</dbReference>
<dbReference type="PRINTS" id="PR00024">
    <property type="entry name" value="HOMEOBOX"/>
</dbReference>
<dbReference type="GO" id="GO:0005634">
    <property type="term" value="C:nucleus"/>
    <property type="evidence" value="ECO:0000318"/>
    <property type="project" value="GO_Central"/>
</dbReference>